<feature type="non-terminal residue" evidence="2">
    <location>
        <position position="1"/>
    </location>
</feature>
<proteinExistence type="predicted"/>
<organism evidence="2 3">
    <name type="scientific">Cephalopterus ornatus</name>
    <name type="common">Amazonian umbrellabird</name>
    <dbReference type="NCBI Taxonomy" id="114276"/>
    <lineage>
        <taxon>Eukaryota</taxon>
        <taxon>Metazoa</taxon>
        <taxon>Chordata</taxon>
        <taxon>Craniata</taxon>
        <taxon>Vertebrata</taxon>
        <taxon>Euteleostomi</taxon>
        <taxon>Archelosauria</taxon>
        <taxon>Archosauria</taxon>
        <taxon>Dinosauria</taxon>
        <taxon>Saurischia</taxon>
        <taxon>Theropoda</taxon>
        <taxon>Coelurosauria</taxon>
        <taxon>Aves</taxon>
        <taxon>Neognathae</taxon>
        <taxon>Neoaves</taxon>
        <taxon>Telluraves</taxon>
        <taxon>Australaves</taxon>
        <taxon>Passeriformes</taxon>
        <taxon>Cotingidae</taxon>
        <taxon>Cephalopterus</taxon>
    </lineage>
</organism>
<gene>
    <name evidence="2" type="primary">Slc5a6_1</name>
    <name evidence="2" type="ORF">CEPORN_R09682</name>
</gene>
<keyword evidence="1" id="KW-1133">Transmembrane helix</keyword>
<evidence type="ECO:0000313" key="2">
    <source>
        <dbReference type="EMBL" id="NWU14718.1"/>
    </source>
</evidence>
<evidence type="ECO:0000256" key="1">
    <source>
        <dbReference type="SAM" id="Phobius"/>
    </source>
</evidence>
<sequence>PTGLQRFYSLSYMWYSAHNSATVIVVGILVSLLTGPTLPAALDPRTISPVVPRLLCCL</sequence>
<protein>
    <submittedName>
        <fullName evidence="2">SC5A6 protein</fullName>
    </submittedName>
</protein>
<feature type="non-terminal residue" evidence="2">
    <location>
        <position position="58"/>
    </location>
</feature>
<evidence type="ECO:0000313" key="3">
    <source>
        <dbReference type="Proteomes" id="UP000543364"/>
    </source>
</evidence>
<keyword evidence="3" id="KW-1185">Reference proteome</keyword>
<feature type="transmembrane region" description="Helical" evidence="1">
    <location>
        <begin position="12"/>
        <end position="35"/>
    </location>
</feature>
<accession>A0A7K5UDJ4</accession>
<comment type="caution">
    <text evidence="2">The sequence shown here is derived from an EMBL/GenBank/DDBJ whole genome shotgun (WGS) entry which is preliminary data.</text>
</comment>
<dbReference type="AlphaFoldDB" id="A0A7K5UDJ4"/>
<name>A0A7K5UDJ4_CEPOR</name>
<dbReference type="Proteomes" id="UP000543364">
    <property type="component" value="Unassembled WGS sequence"/>
</dbReference>
<dbReference type="EMBL" id="VZRE01012016">
    <property type="protein sequence ID" value="NWU14718.1"/>
    <property type="molecule type" value="Genomic_DNA"/>
</dbReference>
<keyword evidence="1" id="KW-0812">Transmembrane</keyword>
<reference evidence="2 3" key="1">
    <citation type="submission" date="2019-09" db="EMBL/GenBank/DDBJ databases">
        <title>Bird 10,000 Genomes (B10K) Project - Family phase.</title>
        <authorList>
            <person name="Zhang G."/>
        </authorList>
    </citation>
    <scope>NUCLEOTIDE SEQUENCE [LARGE SCALE GENOMIC DNA]</scope>
    <source>
        <strain evidence="2">B10K-DU-001-01</strain>
        <tissue evidence="2">Muscle</tissue>
    </source>
</reference>
<keyword evidence="1" id="KW-0472">Membrane</keyword>